<organism evidence="1 2">
    <name type="scientific">Phytophthora citrophthora</name>
    <dbReference type="NCBI Taxonomy" id="4793"/>
    <lineage>
        <taxon>Eukaryota</taxon>
        <taxon>Sar</taxon>
        <taxon>Stramenopiles</taxon>
        <taxon>Oomycota</taxon>
        <taxon>Peronosporomycetes</taxon>
        <taxon>Peronosporales</taxon>
        <taxon>Peronosporaceae</taxon>
        <taxon>Phytophthora</taxon>
    </lineage>
</organism>
<keyword evidence="2" id="KW-1185">Reference proteome</keyword>
<comment type="caution">
    <text evidence="1">The sequence shown here is derived from an EMBL/GenBank/DDBJ whole genome shotgun (WGS) entry which is preliminary data.</text>
</comment>
<accession>A0AAD9GVC9</accession>
<reference evidence="1" key="1">
    <citation type="submission" date="2023-08" db="EMBL/GenBank/DDBJ databases">
        <title>Reference Genome Resource for the Citrus Pathogen Phytophthora citrophthora.</title>
        <authorList>
            <person name="Moller H."/>
            <person name="Coetzee B."/>
            <person name="Rose L.J."/>
            <person name="Van Niekerk J.M."/>
        </authorList>
    </citation>
    <scope>NUCLEOTIDE SEQUENCE</scope>
    <source>
        <strain evidence="1">STE-U-9442</strain>
    </source>
</reference>
<sequence>MQPRAVTDSVLKLYDVQNQRLTYRQDPTTKLEVVFLDGAPIFESDGIGSALLQISTQLVPWTLVSWYFQDQQFTFPDAIDVVVVEEEGSSSEM</sequence>
<protein>
    <submittedName>
        <fullName evidence="1">Uncharacterized protein</fullName>
    </submittedName>
</protein>
<proteinExistence type="predicted"/>
<name>A0AAD9GVC9_9STRA</name>
<evidence type="ECO:0000313" key="1">
    <source>
        <dbReference type="EMBL" id="KAK1945281.1"/>
    </source>
</evidence>
<dbReference type="AlphaFoldDB" id="A0AAD9GVC9"/>
<dbReference type="EMBL" id="JASMQC010000005">
    <property type="protein sequence ID" value="KAK1945281.1"/>
    <property type="molecule type" value="Genomic_DNA"/>
</dbReference>
<dbReference type="Proteomes" id="UP001259832">
    <property type="component" value="Unassembled WGS sequence"/>
</dbReference>
<gene>
    <name evidence="1" type="ORF">P3T76_003814</name>
</gene>
<evidence type="ECO:0000313" key="2">
    <source>
        <dbReference type="Proteomes" id="UP001259832"/>
    </source>
</evidence>